<proteinExistence type="predicted"/>
<dbReference type="PANTHER" id="PTHR34697:SF2">
    <property type="entry name" value="PHOSPHATIDYLGLYCEROL LYSYLTRANSFERASE"/>
    <property type="match status" value="1"/>
</dbReference>
<organism evidence="7 8">
    <name type="scientific">Paenibacillus aurantiacus</name>
    <dbReference type="NCBI Taxonomy" id="1936118"/>
    <lineage>
        <taxon>Bacteria</taxon>
        <taxon>Bacillati</taxon>
        <taxon>Bacillota</taxon>
        <taxon>Bacilli</taxon>
        <taxon>Bacillales</taxon>
        <taxon>Paenibacillaceae</taxon>
        <taxon>Paenibacillus</taxon>
    </lineage>
</organism>
<gene>
    <name evidence="7" type="ORF">ACFFSY_24755</name>
</gene>
<keyword evidence="3" id="KW-0812">Transmembrane</keyword>
<evidence type="ECO:0000256" key="5">
    <source>
        <dbReference type="ARBA" id="ARBA00023136"/>
    </source>
</evidence>
<dbReference type="SUPFAM" id="SSF55729">
    <property type="entry name" value="Acyl-CoA N-acyltransferases (Nat)"/>
    <property type="match status" value="1"/>
</dbReference>
<evidence type="ECO:0000313" key="8">
    <source>
        <dbReference type="Proteomes" id="UP001589747"/>
    </source>
</evidence>
<evidence type="ECO:0000313" key="7">
    <source>
        <dbReference type="EMBL" id="MFB9329159.1"/>
    </source>
</evidence>
<evidence type="ECO:0000259" key="6">
    <source>
        <dbReference type="Pfam" id="PF09924"/>
    </source>
</evidence>
<evidence type="ECO:0000256" key="2">
    <source>
        <dbReference type="ARBA" id="ARBA00022475"/>
    </source>
</evidence>
<reference evidence="7 8" key="1">
    <citation type="submission" date="2024-09" db="EMBL/GenBank/DDBJ databases">
        <authorList>
            <person name="Sun Q."/>
            <person name="Mori K."/>
        </authorList>
    </citation>
    <scope>NUCLEOTIDE SEQUENCE [LARGE SCALE GENOMIC DNA]</scope>
    <source>
        <strain evidence="7 8">TISTR 2452</strain>
    </source>
</reference>
<dbReference type="InterPro" id="IPR024320">
    <property type="entry name" value="LPG_synthase_C"/>
</dbReference>
<name>A0ABV5KV86_9BACL</name>
<dbReference type="EMBL" id="JBHMDO010000039">
    <property type="protein sequence ID" value="MFB9329159.1"/>
    <property type="molecule type" value="Genomic_DNA"/>
</dbReference>
<dbReference type="RefSeq" id="WP_377499158.1">
    <property type="nucleotide sequence ID" value="NZ_JBHMDO010000039.1"/>
</dbReference>
<keyword evidence="2" id="KW-1003">Cell membrane</keyword>
<keyword evidence="5" id="KW-0472">Membrane</keyword>
<evidence type="ECO:0000256" key="1">
    <source>
        <dbReference type="ARBA" id="ARBA00004651"/>
    </source>
</evidence>
<comment type="caution">
    <text evidence="7">The sequence shown here is derived from an EMBL/GenBank/DDBJ whole genome shotgun (WGS) entry which is preliminary data.</text>
</comment>
<dbReference type="InterPro" id="IPR051211">
    <property type="entry name" value="PG_lysyltransferase"/>
</dbReference>
<keyword evidence="4" id="KW-1133">Transmembrane helix</keyword>
<accession>A0ABV5KV86</accession>
<evidence type="ECO:0000256" key="4">
    <source>
        <dbReference type="ARBA" id="ARBA00022989"/>
    </source>
</evidence>
<dbReference type="Proteomes" id="UP001589747">
    <property type="component" value="Unassembled WGS sequence"/>
</dbReference>
<protein>
    <submittedName>
        <fullName evidence="7">Phosphatidylglycerol lysyltransferase domain-containing protein</fullName>
    </submittedName>
</protein>
<dbReference type="PANTHER" id="PTHR34697">
    <property type="entry name" value="PHOSPHATIDYLGLYCEROL LYSYLTRANSFERASE"/>
    <property type="match status" value="1"/>
</dbReference>
<feature type="domain" description="Phosphatidylglycerol lysyltransferase C-terminal" evidence="6">
    <location>
        <begin position="13"/>
        <end position="305"/>
    </location>
</feature>
<dbReference type="Pfam" id="PF09924">
    <property type="entry name" value="LPG_synthase_C"/>
    <property type="match status" value="1"/>
</dbReference>
<dbReference type="InterPro" id="IPR016181">
    <property type="entry name" value="Acyl_CoA_acyltransferase"/>
</dbReference>
<keyword evidence="8" id="KW-1185">Reference proteome</keyword>
<comment type="subcellular location">
    <subcellularLocation>
        <location evidence="1">Cell membrane</location>
        <topology evidence="1">Multi-pass membrane protein</topology>
    </subcellularLocation>
</comment>
<evidence type="ECO:0000256" key="3">
    <source>
        <dbReference type="ARBA" id="ARBA00022692"/>
    </source>
</evidence>
<sequence>MKNSQEFRSLDQLLREYGHNGHSHLYFLGDKRLFWAKSGKAALVYREFHNRSVVLGDPIGEPEAALGLIGEFARACKKQRKIPVFYQVKPAMLEEYRACGLNAIKLGEEARIDLEGFHTTGKPWVKLRTRVNKFERNGCRLEVLRPPYTQAFMEEIAGISAEWLGKRKEKSFSVGAFSKTYVQRFPIAVLREEDGTITAFATLGGAEHQPSVQSDQAGAHMTIDLMRHRAGCVHGTMDVLFILLFQWAKQAGYRHCSLGMAPLANAGDSTIARLIYKYGNRFYNFKGLYEYKNKFGPQWEEVFVAAPAASMPVTMLLLALMINKGKASRAGAITSESIAILSMPENREHASLSTLAEISEMHTLR</sequence>